<keyword evidence="2" id="KW-1185">Reference proteome</keyword>
<evidence type="ECO:0000313" key="2">
    <source>
        <dbReference type="Proteomes" id="UP000437748"/>
    </source>
</evidence>
<organism evidence="1 2">
    <name type="scientific">Silvanigrella paludirubra</name>
    <dbReference type="NCBI Taxonomy" id="2499159"/>
    <lineage>
        <taxon>Bacteria</taxon>
        <taxon>Pseudomonadati</taxon>
        <taxon>Bdellovibrionota</taxon>
        <taxon>Oligoflexia</taxon>
        <taxon>Silvanigrellales</taxon>
        <taxon>Silvanigrellaceae</taxon>
        <taxon>Silvanigrella</taxon>
    </lineage>
</organism>
<dbReference type="AlphaFoldDB" id="A0A6N6VNP1"/>
<dbReference type="RefSeq" id="WP_153421716.1">
    <property type="nucleotide sequence ID" value="NZ_WFLM01000007.1"/>
</dbReference>
<protein>
    <submittedName>
        <fullName evidence="1">Uncharacterized protein</fullName>
    </submittedName>
</protein>
<accession>A0A6N6VNP1</accession>
<dbReference type="Proteomes" id="UP000437748">
    <property type="component" value="Unassembled WGS sequence"/>
</dbReference>
<gene>
    <name evidence="1" type="ORF">GCL60_15795</name>
</gene>
<proteinExistence type="predicted"/>
<reference evidence="1 2" key="1">
    <citation type="submission" date="2019-10" db="EMBL/GenBank/DDBJ databases">
        <title>New species of Slilvanegrellaceae.</title>
        <authorList>
            <person name="Pitt A."/>
            <person name="Hahn M.W."/>
        </authorList>
    </citation>
    <scope>NUCLEOTIDE SEQUENCE [LARGE SCALE GENOMIC DNA]</scope>
    <source>
        <strain evidence="1 2">SP-Ram-0.45-NSY-1</strain>
    </source>
</reference>
<sequence>MKEESNKNNELVLNLPQKEELKNNDVKKIEIKKLEVKKEELNKVETKNEEVLIIQNSGIKIENPKILPEVNKTRFIFSLSNTNLSKNSISGKVCAVIIGVNQKGENLIYKIPEEIKLNNQNVPYSCDKGEQVKFSRLRPTEFSIKLGKNEITIQKVNIYFSYIGANGIVANSF</sequence>
<evidence type="ECO:0000313" key="1">
    <source>
        <dbReference type="EMBL" id="KAB8036247.1"/>
    </source>
</evidence>
<dbReference type="EMBL" id="WFLM01000007">
    <property type="protein sequence ID" value="KAB8036247.1"/>
    <property type="molecule type" value="Genomic_DNA"/>
</dbReference>
<name>A0A6N6VNP1_9BACT</name>
<comment type="caution">
    <text evidence="1">The sequence shown here is derived from an EMBL/GenBank/DDBJ whole genome shotgun (WGS) entry which is preliminary data.</text>
</comment>
<dbReference type="OrthoDB" id="9850599at2"/>